<dbReference type="Proteomes" id="UP001283341">
    <property type="component" value="Unassembled WGS sequence"/>
</dbReference>
<proteinExistence type="predicted"/>
<dbReference type="AlphaFoldDB" id="A0AAE0MHU1"/>
<protein>
    <submittedName>
        <fullName evidence="1">Uncharacterized protein</fullName>
    </submittedName>
</protein>
<evidence type="ECO:0000313" key="2">
    <source>
        <dbReference type="Proteomes" id="UP001283341"/>
    </source>
</evidence>
<evidence type="ECO:0000313" key="1">
    <source>
        <dbReference type="EMBL" id="KAK3331549.1"/>
    </source>
</evidence>
<dbReference type="EMBL" id="JAUEDM010000001">
    <property type="protein sequence ID" value="KAK3331549.1"/>
    <property type="molecule type" value="Genomic_DNA"/>
</dbReference>
<reference evidence="1" key="1">
    <citation type="journal article" date="2023" name="Mol. Phylogenet. Evol.">
        <title>Genome-scale phylogeny and comparative genomics of the fungal order Sordariales.</title>
        <authorList>
            <person name="Hensen N."/>
            <person name="Bonometti L."/>
            <person name="Westerberg I."/>
            <person name="Brannstrom I.O."/>
            <person name="Guillou S."/>
            <person name="Cros-Aarteil S."/>
            <person name="Calhoun S."/>
            <person name="Haridas S."/>
            <person name="Kuo A."/>
            <person name="Mondo S."/>
            <person name="Pangilinan J."/>
            <person name="Riley R."/>
            <person name="LaButti K."/>
            <person name="Andreopoulos B."/>
            <person name="Lipzen A."/>
            <person name="Chen C."/>
            <person name="Yan M."/>
            <person name="Daum C."/>
            <person name="Ng V."/>
            <person name="Clum A."/>
            <person name="Steindorff A."/>
            <person name="Ohm R.A."/>
            <person name="Martin F."/>
            <person name="Silar P."/>
            <person name="Natvig D.O."/>
            <person name="Lalanne C."/>
            <person name="Gautier V."/>
            <person name="Ament-Velasquez S.L."/>
            <person name="Kruys A."/>
            <person name="Hutchinson M.I."/>
            <person name="Powell A.J."/>
            <person name="Barry K."/>
            <person name="Miller A.N."/>
            <person name="Grigoriev I.V."/>
            <person name="Debuchy R."/>
            <person name="Gladieux P."/>
            <person name="Hiltunen Thoren M."/>
            <person name="Johannesson H."/>
        </authorList>
    </citation>
    <scope>NUCLEOTIDE SEQUENCE</scope>
    <source>
        <strain evidence="1">CBS 118394</strain>
    </source>
</reference>
<organism evidence="1 2">
    <name type="scientific">Apodospora peruviana</name>
    <dbReference type="NCBI Taxonomy" id="516989"/>
    <lineage>
        <taxon>Eukaryota</taxon>
        <taxon>Fungi</taxon>
        <taxon>Dikarya</taxon>
        <taxon>Ascomycota</taxon>
        <taxon>Pezizomycotina</taxon>
        <taxon>Sordariomycetes</taxon>
        <taxon>Sordariomycetidae</taxon>
        <taxon>Sordariales</taxon>
        <taxon>Lasiosphaeriaceae</taxon>
        <taxon>Apodospora</taxon>
    </lineage>
</organism>
<name>A0AAE0MHU1_9PEZI</name>
<comment type="caution">
    <text evidence="1">The sequence shown here is derived from an EMBL/GenBank/DDBJ whole genome shotgun (WGS) entry which is preliminary data.</text>
</comment>
<keyword evidence="2" id="KW-1185">Reference proteome</keyword>
<gene>
    <name evidence="1" type="ORF">B0H66DRAFT_614145</name>
</gene>
<accession>A0AAE0MHU1</accession>
<reference evidence="1" key="2">
    <citation type="submission" date="2023-06" db="EMBL/GenBank/DDBJ databases">
        <authorList>
            <consortium name="Lawrence Berkeley National Laboratory"/>
            <person name="Haridas S."/>
            <person name="Hensen N."/>
            <person name="Bonometti L."/>
            <person name="Westerberg I."/>
            <person name="Brannstrom I.O."/>
            <person name="Guillou S."/>
            <person name="Cros-Aarteil S."/>
            <person name="Calhoun S."/>
            <person name="Kuo A."/>
            <person name="Mondo S."/>
            <person name="Pangilinan J."/>
            <person name="Riley R."/>
            <person name="Labutti K."/>
            <person name="Andreopoulos B."/>
            <person name="Lipzen A."/>
            <person name="Chen C."/>
            <person name="Yanf M."/>
            <person name="Daum C."/>
            <person name="Ng V."/>
            <person name="Clum A."/>
            <person name="Steindorff A."/>
            <person name="Ohm R."/>
            <person name="Martin F."/>
            <person name="Silar P."/>
            <person name="Natvig D."/>
            <person name="Lalanne C."/>
            <person name="Gautier V."/>
            <person name="Ament-Velasquez S.L."/>
            <person name="Kruys A."/>
            <person name="Hutchinson M.I."/>
            <person name="Powell A.J."/>
            <person name="Barry K."/>
            <person name="Miller A.N."/>
            <person name="Grigoriev I.V."/>
            <person name="Debuchy R."/>
            <person name="Gladieux P."/>
            <person name="Thoren M.H."/>
            <person name="Johannesson H."/>
        </authorList>
    </citation>
    <scope>NUCLEOTIDE SEQUENCE</scope>
    <source>
        <strain evidence="1">CBS 118394</strain>
    </source>
</reference>
<sequence length="90" mass="9690">MPIGGPQDVGFTVELSRSPSAEQAVISYSQQDSRPIERALIKCLPRKLGGQSWHAGGSDPNEPVHLTVEFKDASGNHVTTKHIDRNGNAV</sequence>